<proteinExistence type="predicted"/>
<feature type="region of interest" description="Disordered" evidence="1">
    <location>
        <begin position="117"/>
        <end position="256"/>
    </location>
</feature>
<dbReference type="AlphaFoldDB" id="A0A371DI95"/>
<feature type="signal peptide" evidence="3">
    <location>
        <begin position="1"/>
        <end position="29"/>
    </location>
</feature>
<evidence type="ECO:0000313" key="5">
    <source>
        <dbReference type="Proteomes" id="UP000256964"/>
    </source>
</evidence>
<feature type="chain" id="PRO_5016844836" description="Mid2 domain-containing protein" evidence="3">
    <location>
        <begin position="30"/>
        <end position="493"/>
    </location>
</feature>
<feature type="compositionally biased region" description="Polar residues" evidence="1">
    <location>
        <begin position="183"/>
        <end position="196"/>
    </location>
</feature>
<accession>A0A371DI95</accession>
<dbReference type="EMBL" id="KZ857391">
    <property type="protein sequence ID" value="RDX52252.1"/>
    <property type="molecule type" value="Genomic_DNA"/>
</dbReference>
<protein>
    <recommendedName>
        <fullName evidence="6">Mid2 domain-containing protein</fullName>
    </recommendedName>
</protein>
<evidence type="ECO:0000313" key="4">
    <source>
        <dbReference type="EMBL" id="RDX52252.1"/>
    </source>
</evidence>
<organism evidence="4 5">
    <name type="scientific">Lentinus brumalis</name>
    <dbReference type="NCBI Taxonomy" id="2498619"/>
    <lineage>
        <taxon>Eukaryota</taxon>
        <taxon>Fungi</taxon>
        <taxon>Dikarya</taxon>
        <taxon>Basidiomycota</taxon>
        <taxon>Agaricomycotina</taxon>
        <taxon>Agaricomycetes</taxon>
        <taxon>Polyporales</taxon>
        <taxon>Polyporaceae</taxon>
        <taxon>Lentinus</taxon>
    </lineage>
</organism>
<dbReference type="STRING" id="139420.A0A371DI95"/>
<evidence type="ECO:0000256" key="1">
    <source>
        <dbReference type="SAM" id="MobiDB-lite"/>
    </source>
</evidence>
<reference evidence="4 5" key="1">
    <citation type="journal article" date="2018" name="Biotechnol. Biofuels">
        <title>Integrative visual omics of the white-rot fungus Polyporus brumalis exposes the biotechnological potential of its oxidative enzymes for delignifying raw plant biomass.</title>
        <authorList>
            <person name="Miyauchi S."/>
            <person name="Rancon A."/>
            <person name="Drula E."/>
            <person name="Hage H."/>
            <person name="Chaduli D."/>
            <person name="Favel A."/>
            <person name="Grisel S."/>
            <person name="Henrissat B."/>
            <person name="Herpoel-Gimbert I."/>
            <person name="Ruiz-Duenas F.J."/>
            <person name="Chevret D."/>
            <person name="Hainaut M."/>
            <person name="Lin J."/>
            <person name="Wang M."/>
            <person name="Pangilinan J."/>
            <person name="Lipzen A."/>
            <person name="Lesage-Meessen L."/>
            <person name="Navarro D."/>
            <person name="Riley R."/>
            <person name="Grigoriev I.V."/>
            <person name="Zhou S."/>
            <person name="Raouche S."/>
            <person name="Rosso M.N."/>
        </authorList>
    </citation>
    <scope>NUCLEOTIDE SEQUENCE [LARGE SCALE GENOMIC DNA]</scope>
    <source>
        <strain evidence="4 5">BRFM 1820</strain>
    </source>
</reference>
<evidence type="ECO:0000256" key="2">
    <source>
        <dbReference type="SAM" id="Phobius"/>
    </source>
</evidence>
<sequence>MTIHDLTNTMLYTTISATLLLANIVRGQGATIYVLQNNAPPVQCSSYTVSWTGGQEPYFLNITAVSGSTHAYSANNILGQNVLWSSVEFPAGTVLFLELMDKAGIRTEVGNWEIVQPSEDDSCLTDKAGNPGTTAEPTSTTSTTTSMTESLSRTSAISTTTLPVTSTSSSLSPSTTTVRSSSDAPSQRSKAISSKSVPPESAHITTPMAFNSATASSLSTPSSTDATSSTDASFTLQTSPPLPPLPSPSSSAASGSRIRTLGSGAIAGVAVGAAALLSLMFALALCYYRRRMRKPGIISDMRPEIDPSAVIPGVPVPWTKAAETSEERTASALFTSHSSSRSLDGMGSFDALQRESRSSAPGSGLAHRRTQSSDVLPSSVAVGGILAAATLRTADNSNVTPHRSGAARADSGEHIFRVSKQSRWDAASPGSRSSKPGGHSFRVDGETSRLVMDESSTAHRVATDGGVRLAGGPPEHASGDDEIETLPPPYQRY</sequence>
<keyword evidence="2" id="KW-1133">Transmembrane helix</keyword>
<feature type="compositionally biased region" description="Low complexity" evidence="1">
    <location>
        <begin position="133"/>
        <end position="182"/>
    </location>
</feature>
<keyword evidence="5" id="KW-1185">Reference proteome</keyword>
<dbReference type="Proteomes" id="UP000256964">
    <property type="component" value="Unassembled WGS sequence"/>
</dbReference>
<feature type="compositionally biased region" description="Low complexity" evidence="1">
    <location>
        <begin position="212"/>
        <end position="233"/>
    </location>
</feature>
<feature type="region of interest" description="Disordered" evidence="1">
    <location>
        <begin position="420"/>
        <end position="493"/>
    </location>
</feature>
<keyword evidence="2" id="KW-0812">Transmembrane</keyword>
<keyword evidence="3" id="KW-0732">Signal</keyword>
<keyword evidence="2" id="KW-0472">Membrane</keyword>
<evidence type="ECO:0008006" key="6">
    <source>
        <dbReference type="Google" id="ProtNLM"/>
    </source>
</evidence>
<dbReference type="OrthoDB" id="2758840at2759"/>
<feature type="region of interest" description="Disordered" evidence="1">
    <location>
        <begin position="353"/>
        <end position="376"/>
    </location>
</feature>
<gene>
    <name evidence="4" type="ORF">OH76DRAFT_1480851</name>
</gene>
<evidence type="ECO:0000256" key="3">
    <source>
        <dbReference type="SAM" id="SignalP"/>
    </source>
</evidence>
<feature type="transmembrane region" description="Helical" evidence="2">
    <location>
        <begin position="265"/>
        <end position="288"/>
    </location>
</feature>
<name>A0A371DI95_9APHY</name>